<dbReference type="Pfam" id="PF19420">
    <property type="entry name" value="DDAH_eukar"/>
    <property type="match status" value="1"/>
</dbReference>
<proteinExistence type="predicted"/>
<dbReference type="AlphaFoldDB" id="A0A2V2V1Y4"/>
<dbReference type="EMBL" id="PRFA01000051">
    <property type="protein sequence ID" value="PWU90369.1"/>
    <property type="molecule type" value="Genomic_DNA"/>
</dbReference>
<protein>
    <submittedName>
        <fullName evidence="1">Uncharacterized protein</fullName>
    </submittedName>
</protein>
<dbReference type="VEuPathDB" id="TriTrypDB:C4B63_51g107"/>
<dbReference type="VEuPathDB" id="TriTrypDB:TcYC6_0101240"/>
<dbReference type="VEuPathDB" id="TriTrypDB:TcG_06568"/>
<dbReference type="VEuPathDB" id="TriTrypDB:TcCLB.506181.130"/>
<reference evidence="1 2" key="1">
    <citation type="journal article" date="2018" name="Microb. Genom.">
        <title>Expanding an expanded genome: long-read sequencing of Trypanosoma cruzi.</title>
        <authorList>
            <person name="Berna L."/>
            <person name="Rodriguez M."/>
            <person name="Chiribao M.L."/>
            <person name="Parodi-Talice A."/>
            <person name="Pita S."/>
            <person name="Rijo G."/>
            <person name="Alvarez-Valin F."/>
            <person name="Robello C."/>
        </authorList>
    </citation>
    <scope>NUCLEOTIDE SEQUENCE [LARGE SCALE GENOMIC DNA]</scope>
    <source>
        <strain evidence="1 2">Dm28c</strain>
    </source>
</reference>
<dbReference type="InterPro" id="IPR014541">
    <property type="entry name" value="Amdntrnsf_FN0238"/>
</dbReference>
<dbReference type="VEuPathDB" id="TriTrypDB:ECC02_004253"/>
<evidence type="ECO:0000313" key="2">
    <source>
        <dbReference type="Proteomes" id="UP000246121"/>
    </source>
</evidence>
<dbReference type="Proteomes" id="UP000246121">
    <property type="component" value="Unassembled WGS sequence"/>
</dbReference>
<dbReference type="VEuPathDB" id="TriTrypDB:TcCL_ESM03119"/>
<organism evidence="1 2">
    <name type="scientific">Trypanosoma cruzi</name>
    <dbReference type="NCBI Taxonomy" id="5693"/>
    <lineage>
        <taxon>Eukaryota</taxon>
        <taxon>Discoba</taxon>
        <taxon>Euglenozoa</taxon>
        <taxon>Kinetoplastea</taxon>
        <taxon>Metakinetoplastina</taxon>
        <taxon>Trypanosomatida</taxon>
        <taxon>Trypanosomatidae</taxon>
        <taxon>Trypanosoma</taxon>
        <taxon>Schizotrypanum</taxon>
    </lineage>
</organism>
<dbReference type="PANTHER" id="PTHR43224">
    <property type="entry name" value="AMIDINOTRANSFERASE"/>
    <property type="match status" value="1"/>
</dbReference>
<dbReference type="VEuPathDB" id="TriTrypDB:Tc_MARK_1228"/>
<dbReference type="PANTHER" id="PTHR43224:SF1">
    <property type="entry name" value="AMIDINOTRANSFERASE"/>
    <property type="match status" value="1"/>
</dbReference>
<dbReference type="VEuPathDB" id="TriTrypDB:TCDM_06996"/>
<dbReference type="VEuPathDB" id="TriTrypDB:TCSYLVIO_002070"/>
<dbReference type="VEuPathDB" id="TriTrypDB:TcBrA4_0073130"/>
<comment type="caution">
    <text evidence="1">The sequence shown here is derived from an EMBL/GenBank/DDBJ whole genome shotgun (WGS) entry which is preliminary data.</text>
</comment>
<dbReference type="VEuPathDB" id="TriTrypDB:TcCLB.506177.70"/>
<gene>
    <name evidence="1" type="ORF">C4B63_51g107</name>
</gene>
<evidence type="ECO:0000313" key="1">
    <source>
        <dbReference type="EMBL" id="PWU90369.1"/>
    </source>
</evidence>
<accession>A0A2V2V1Y4</accession>
<dbReference type="VEuPathDB" id="TriTrypDB:BCY84_13721"/>
<name>A0A2V2V1Y4_TRYCR</name>
<dbReference type="VEuPathDB" id="TriTrypDB:C3747_37g188"/>
<sequence>MEEAIMSDIILVEPCAFYILGDPVADDTETTCRARKSSAGLLPASHTHAALYEWIRKFLESGWGKCRGANAGLCELVEAETALRELIALDESQVYMHQITSCHLTCLQREKQRWEREIAMREAVTKYQLQRLLHLEHHFHPVKGEKSVDTQSTLHQAGFLMKEMQECLAELHAPVLIRAQEAQKFAEDRLQALMRVLEHQTGRLRSTQKALNDVCLALNDLAARANVEARCKEGSEIVHATIREEDGVFCTPKEVIDAVQERITELEMRRMHTAHEANSTGAKNDTFDALTVAVCRLEETRADFYALGRRLGPVDSRVAPEVLLRLSKVDFMKPPLTPPKCLSPSLSFSPSASVGPKGFVMESHAYEIHRAVLHEQRELVMMLNDIWGMRPLLLRLCTEGDAEQYAQRPLSLYAGHSLSLHQWIDVDGTRPTKRAAVFYPIPPERRGEVPKEHLESVLVEKAREARDALDIIDLRAEGEKAGVYFTGNAVFFSADGKFMYCCCGTTDTCTDARRTLMLHVVGMLRRRLGVPSANCFCYYSSSFPFATSLGWVGAGVCAWALDEMRFTSNEEKESFMLHLREAYRTVIRLTREEVRNFAGECVEIISYSPNYGPTRRRLVISSHALRSLSEHNRSTLMAWYGEGGCIVPDLSTIERMGGYSARSMLLSVVTHGSDTPPPSGHGFFSFIGIRARERESACMEVETTYKRKPN</sequence>